<dbReference type="EMBL" id="UINC01004152">
    <property type="protein sequence ID" value="SVA12191.1"/>
    <property type="molecule type" value="Genomic_DNA"/>
</dbReference>
<organism evidence="1">
    <name type="scientific">marine metagenome</name>
    <dbReference type="NCBI Taxonomy" id="408172"/>
    <lineage>
        <taxon>unclassified sequences</taxon>
        <taxon>metagenomes</taxon>
        <taxon>ecological metagenomes</taxon>
    </lineage>
</organism>
<dbReference type="AlphaFoldDB" id="A0A381T9I0"/>
<dbReference type="PANTHER" id="PTHR34861">
    <property type="match status" value="1"/>
</dbReference>
<dbReference type="InterPro" id="IPR007325">
    <property type="entry name" value="KFase/CYL"/>
</dbReference>
<accession>A0A381T9I0</accession>
<feature type="non-terminal residue" evidence="1">
    <location>
        <position position="1"/>
    </location>
</feature>
<dbReference type="InterPro" id="IPR037175">
    <property type="entry name" value="KFase_sf"/>
</dbReference>
<gene>
    <name evidence="1" type="ORF">METZ01_LOCUS65045</name>
</gene>
<reference evidence="1" key="1">
    <citation type="submission" date="2018-05" db="EMBL/GenBank/DDBJ databases">
        <authorList>
            <person name="Lanie J.A."/>
            <person name="Ng W.-L."/>
            <person name="Kazmierczak K.M."/>
            <person name="Andrzejewski T.M."/>
            <person name="Davidsen T.M."/>
            <person name="Wayne K.J."/>
            <person name="Tettelin H."/>
            <person name="Glass J.I."/>
            <person name="Rusch D."/>
            <person name="Podicherti R."/>
            <person name="Tsui H.-C.T."/>
            <person name="Winkler M.E."/>
        </authorList>
    </citation>
    <scope>NUCLEOTIDE SEQUENCE</scope>
</reference>
<name>A0A381T9I0_9ZZZZ</name>
<dbReference type="Gene3D" id="3.50.30.50">
    <property type="entry name" value="Putative cyclase"/>
    <property type="match status" value="1"/>
</dbReference>
<dbReference type="PANTHER" id="PTHR34861:SF10">
    <property type="entry name" value="CYCLASE"/>
    <property type="match status" value="1"/>
</dbReference>
<dbReference type="Pfam" id="PF04199">
    <property type="entry name" value="Cyclase"/>
    <property type="match status" value="1"/>
</dbReference>
<proteinExistence type="predicted"/>
<protein>
    <recommendedName>
        <fullName evidence="2">Polyketide cyclase</fullName>
    </recommendedName>
</protein>
<evidence type="ECO:0008006" key="2">
    <source>
        <dbReference type="Google" id="ProtNLM"/>
    </source>
</evidence>
<dbReference type="SUPFAM" id="SSF102198">
    <property type="entry name" value="Putative cyclase"/>
    <property type="match status" value="1"/>
</dbReference>
<sequence>DSTTPAFPPRSLSLQVVQPNQQGGQVPFPGASYNDDVFQGWFGIGSQIDGLGHLGTDDGHFYNCNHLKDFAPITGLTKMGIEKIPPLVARGVVLDMAGHFGVESMEAGQYFGVDDVKAVAKRQGTPLRRGDVVLFHTGWTDAKLKSEPDIWGSVEPGQSEEVARYMADMDVLAVGADTWGVDVVPPQHESRPFYGHVILLKEHGIYILETMNTGPLVRDGVFEFMFVLGQAKVRGAVQMIINPVAIR</sequence>
<dbReference type="GO" id="GO:0004061">
    <property type="term" value="F:arylformamidase activity"/>
    <property type="evidence" value="ECO:0007669"/>
    <property type="project" value="InterPro"/>
</dbReference>
<dbReference type="GO" id="GO:0019441">
    <property type="term" value="P:L-tryptophan catabolic process to kynurenine"/>
    <property type="evidence" value="ECO:0007669"/>
    <property type="project" value="InterPro"/>
</dbReference>
<evidence type="ECO:0000313" key="1">
    <source>
        <dbReference type="EMBL" id="SVA12191.1"/>
    </source>
</evidence>